<keyword evidence="2" id="KW-1185">Reference proteome</keyword>
<reference evidence="1 2" key="1">
    <citation type="submission" date="2020-02" db="EMBL/GenBank/DDBJ databases">
        <authorList>
            <person name="Ma Q."/>
            <person name="Huang Y."/>
            <person name="Song X."/>
            <person name="Pei D."/>
        </authorList>
    </citation>
    <scope>NUCLEOTIDE SEQUENCE [LARGE SCALE GENOMIC DNA]</scope>
    <source>
        <strain evidence="1">Sxm20200214</strain>
        <tissue evidence="1">Leaf</tissue>
    </source>
</reference>
<evidence type="ECO:0000313" key="1">
    <source>
        <dbReference type="EMBL" id="KAG2318846.1"/>
    </source>
</evidence>
<comment type="caution">
    <text evidence="1">The sequence shown here is derived from an EMBL/GenBank/DDBJ whole genome shotgun (WGS) entry which is preliminary data.</text>
</comment>
<sequence length="113" mass="13309">MEARKSIVCGLSARGLIPPLPQDDDVVENTPQEVEVVEISDDEEDDLVELSHVEFRANMGYFTRVEEPEEDIEPEFRRMVKRMREEEKKMREEKYKVWKAGIKLEEGECSRIH</sequence>
<accession>A0A8X7VW52</accession>
<gene>
    <name evidence="1" type="ORF">Bca52824_012059</name>
</gene>
<proteinExistence type="predicted"/>
<dbReference type="AlphaFoldDB" id="A0A8X7VW52"/>
<dbReference type="Proteomes" id="UP000886595">
    <property type="component" value="Unassembled WGS sequence"/>
</dbReference>
<protein>
    <submittedName>
        <fullName evidence="1">Uncharacterized protein</fullName>
    </submittedName>
</protein>
<dbReference type="EMBL" id="JAAMPC010000003">
    <property type="protein sequence ID" value="KAG2318846.1"/>
    <property type="molecule type" value="Genomic_DNA"/>
</dbReference>
<name>A0A8X7VW52_BRACI</name>
<evidence type="ECO:0000313" key="2">
    <source>
        <dbReference type="Proteomes" id="UP000886595"/>
    </source>
</evidence>
<organism evidence="1 2">
    <name type="scientific">Brassica carinata</name>
    <name type="common">Ethiopian mustard</name>
    <name type="synonym">Abyssinian cabbage</name>
    <dbReference type="NCBI Taxonomy" id="52824"/>
    <lineage>
        <taxon>Eukaryota</taxon>
        <taxon>Viridiplantae</taxon>
        <taxon>Streptophyta</taxon>
        <taxon>Embryophyta</taxon>
        <taxon>Tracheophyta</taxon>
        <taxon>Spermatophyta</taxon>
        <taxon>Magnoliopsida</taxon>
        <taxon>eudicotyledons</taxon>
        <taxon>Gunneridae</taxon>
        <taxon>Pentapetalae</taxon>
        <taxon>rosids</taxon>
        <taxon>malvids</taxon>
        <taxon>Brassicales</taxon>
        <taxon>Brassicaceae</taxon>
        <taxon>Brassiceae</taxon>
        <taxon>Brassica</taxon>
    </lineage>
</organism>